<proteinExistence type="predicted"/>
<reference evidence="1" key="1">
    <citation type="submission" date="2020-07" db="EMBL/GenBank/DDBJ databases">
        <title>Huge and variable diversity of episymbiotic CPR bacteria and DPANN archaea in groundwater ecosystems.</title>
        <authorList>
            <person name="He C.Y."/>
            <person name="Keren R."/>
            <person name="Whittaker M."/>
            <person name="Farag I.F."/>
            <person name="Doudna J."/>
            <person name="Cate J.H.D."/>
            <person name="Banfield J.F."/>
        </authorList>
    </citation>
    <scope>NUCLEOTIDE SEQUENCE</scope>
    <source>
        <strain evidence="1">NC_groundwater_1482_Ag_S-0.65um_47_24</strain>
    </source>
</reference>
<dbReference type="EMBL" id="JACQWF010000385">
    <property type="protein sequence ID" value="MBI4596461.1"/>
    <property type="molecule type" value="Genomic_DNA"/>
</dbReference>
<comment type="caution">
    <text evidence="1">The sequence shown here is derived from an EMBL/GenBank/DDBJ whole genome shotgun (WGS) entry which is preliminary data.</text>
</comment>
<dbReference type="PANTHER" id="PTHR39550">
    <property type="entry name" value="SLL0658 PROTEIN"/>
    <property type="match status" value="1"/>
</dbReference>
<organism evidence="1 2">
    <name type="scientific">Tectimicrobiota bacterium</name>
    <dbReference type="NCBI Taxonomy" id="2528274"/>
    <lineage>
        <taxon>Bacteria</taxon>
        <taxon>Pseudomonadati</taxon>
        <taxon>Nitrospinota/Tectimicrobiota group</taxon>
        <taxon>Candidatus Tectimicrobiota</taxon>
    </lineage>
</organism>
<dbReference type="Proteomes" id="UP000772181">
    <property type="component" value="Unassembled WGS sequence"/>
</dbReference>
<dbReference type="InterPro" id="IPR021799">
    <property type="entry name" value="PIN-like_prokaryotic"/>
</dbReference>
<dbReference type="AlphaFoldDB" id="A0A933LRJ9"/>
<evidence type="ECO:0000313" key="1">
    <source>
        <dbReference type="EMBL" id="MBI4596461.1"/>
    </source>
</evidence>
<name>A0A933LRJ9_UNCTE</name>
<gene>
    <name evidence="1" type="ORF">HY730_08820</name>
</gene>
<dbReference type="PANTHER" id="PTHR39550:SF1">
    <property type="entry name" value="SLL0658 PROTEIN"/>
    <property type="match status" value="1"/>
</dbReference>
<protein>
    <submittedName>
        <fullName evidence="1">DUF3368 domain-containing protein</fullName>
    </submittedName>
</protein>
<evidence type="ECO:0000313" key="2">
    <source>
        <dbReference type="Proteomes" id="UP000772181"/>
    </source>
</evidence>
<dbReference type="Pfam" id="PF11848">
    <property type="entry name" value="DUF3368"/>
    <property type="match status" value="1"/>
</dbReference>
<accession>A0A933LRJ9</accession>
<sequence length="126" mass="13742">MLHELTSKDDPGITEAIGSYLVVHPSSQEKAAKIASQHGIHIGEAHTKALGESLNAGLFLSNEGRVRKAAMAEGFRVTGTIGIILRAAYIHVLTISEAFSLLELMRAEEFRIHPDLIQEAINTLRE</sequence>